<evidence type="ECO:0000313" key="3">
    <source>
        <dbReference type="Proteomes" id="UP000077342"/>
    </source>
</evidence>
<keyword evidence="1" id="KW-0732">Signal</keyword>
<feature type="chain" id="PRO_5039388551" evidence="1">
    <location>
        <begin position="20"/>
        <end position="244"/>
    </location>
</feature>
<dbReference type="Proteomes" id="UP000077342">
    <property type="component" value="Unassembled WGS sequence"/>
</dbReference>
<accession>A0A162D610</accession>
<dbReference type="EMBL" id="LWCI01000100">
    <property type="protein sequence ID" value="KZS63114.1"/>
    <property type="molecule type" value="Genomic_DNA"/>
</dbReference>
<comment type="caution">
    <text evidence="2">The sequence shown here is derived from an EMBL/GenBank/DDBJ whole genome shotgun (WGS) entry which is preliminary data.</text>
</comment>
<gene>
    <name evidence="2" type="ORF">A4G28_04585</name>
</gene>
<evidence type="ECO:0000256" key="1">
    <source>
        <dbReference type="SAM" id="SignalP"/>
    </source>
</evidence>
<evidence type="ECO:0000313" key="2">
    <source>
        <dbReference type="EMBL" id="KZS63114.1"/>
    </source>
</evidence>
<sequence>MRRSACPLVYRLAGSPSLADAQAALYTVGGAVCAVCGEHADTTAMMDRIAGKNFTDQYWLADPKSDRICTACGWVLTGRPPRTLRMWTIVAAPGRDLPPSNPKAWLQGTPGLMLTSRGATRPVVDILTSPPINDPWVVSVAISGQKHVLPFAEVNHGAGRWQVRMETTTVTSDPAEFAAVLSHARALRAAGHPADAVLALSPRPVKTRDELDTWISHADPLAPYRGSPLLELALWGLTREMING</sequence>
<proteinExistence type="predicted"/>
<name>A0A162D610_9MYCO</name>
<organism evidence="2 3">
    <name type="scientific">Mycobacterium ostraviense</name>
    <dbReference type="NCBI Taxonomy" id="2738409"/>
    <lineage>
        <taxon>Bacteria</taxon>
        <taxon>Bacillati</taxon>
        <taxon>Actinomycetota</taxon>
        <taxon>Actinomycetes</taxon>
        <taxon>Mycobacteriales</taxon>
        <taxon>Mycobacteriaceae</taxon>
        <taxon>Mycobacterium</taxon>
    </lineage>
</organism>
<reference evidence="3" key="1">
    <citation type="submission" date="2016-04" db="EMBL/GenBank/DDBJ databases">
        <authorList>
            <person name="Strapagiel D."/>
            <person name="Borowka P."/>
            <person name="Marciniak B."/>
            <person name="Bakula Z."/>
            <person name="Van Ingen J."/>
            <person name="Safianowska A."/>
            <person name="Dziadek J."/>
            <person name="Jagielski T."/>
        </authorList>
    </citation>
    <scope>NUCLEOTIDE SEQUENCE [LARGE SCALE GENOMIC DNA]</scope>
    <source>
        <strain evidence="3">1010001458</strain>
    </source>
</reference>
<keyword evidence="3" id="KW-1185">Reference proteome</keyword>
<dbReference type="RefSeq" id="WP_075510344.1">
    <property type="nucleotide sequence ID" value="NZ_LWCI01000100.1"/>
</dbReference>
<feature type="signal peptide" evidence="1">
    <location>
        <begin position="1"/>
        <end position="19"/>
    </location>
</feature>
<dbReference type="AlphaFoldDB" id="A0A162D610"/>
<protein>
    <submittedName>
        <fullName evidence="2">Uncharacterized protein</fullName>
    </submittedName>
</protein>